<evidence type="ECO:0000256" key="1">
    <source>
        <dbReference type="ARBA" id="ARBA00011063"/>
    </source>
</evidence>
<keyword evidence="4" id="KW-0904">Protein phosphatase</keyword>
<name>A0ABV7PUU9_9ACTN</name>
<evidence type="ECO:0000313" key="7">
    <source>
        <dbReference type="Proteomes" id="UP001595712"/>
    </source>
</evidence>
<evidence type="ECO:0000256" key="2">
    <source>
        <dbReference type="ARBA" id="ARBA00013064"/>
    </source>
</evidence>
<feature type="domain" description="Phosphotyrosine protein phosphatase I" evidence="5">
    <location>
        <begin position="5"/>
        <end position="182"/>
    </location>
</feature>
<dbReference type="EMBL" id="JBHRWO010000004">
    <property type="protein sequence ID" value="MFC3491279.1"/>
    <property type="molecule type" value="Genomic_DNA"/>
</dbReference>
<sequence length="187" mass="20227">MTSPFSVLHVCTGNICRSPMSERILDGLTGDDVFNHGAGTGSWHVGDDMQAGSRHELDTRGFVSAGHRARHLERAHVEASDLILVATEDHVDYITERFPEVLGRTFLVRQFGFIVADLIEEGFAAPAGGDAAVRGKALVNAAAERTVDYPLVGLSDPWGMDQATYARIADQLEEALKPVALALESRL</sequence>
<dbReference type="InterPro" id="IPR050438">
    <property type="entry name" value="LMW_PTPase"/>
</dbReference>
<accession>A0ABV7PUU9</accession>
<evidence type="ECO:0000256" key="4">
    <source>
        <dbReference type="ARBA" id="ARBA00022912"/>
    </source>
</evidence>
<keyword evidence="7" id="KW-1185">Reference proteome</keyword>
<dbReference type="Proteomes" id="UP001595712">
    <property type="component" value="Unassembled WGS sequence"/>
</dbReference>
<dbReference type="Gene3D" id="3.40.50.2300">
    <property type="match status" value="1"/>
</dbReference>
<evidence type="ECO:0000259" key="5">
    <source>
        <dbReference type="SMART" id="SM00226"/>
    </source>
</evidence>
<organism evidence="6 7">
    <name type="scientific">Glycomyces rhizosphaerae</name>
    <dbReference type="NCBI Taxonomy" id="2054422"/>
    <lineage>
        <taxon>Bacteria</taxon>
        <taxon>Bacillati</taxon>
        <taxon>Actinomycetota</taxon>
        <taxon>Actinomycetes</taxon>
        <taxon>Glycomycetales</taxon>
        <taxon>Glycomycetaceae</taxon>
        <taxon>Glycomyces</taxon>
    </lineage>
</organism>
<dbReference type="SUPFAM" id="SSF52788">
    <property type="entry name" value="Phosphotyrosine protein phosphatases I"/>
    <property type="match status" value="1"/>
</dbReference>
<gene>
    <name evidence="6" type="ORF">ACFO8M_02105</name>
</gene>
<dbReference type="PRINTS" id="PR00719">
    <property type="entry name" value="LMWPTPASE"/>
</dbReference>
<comment type="similarity">
    <text evidence="1">Belongs to the low molecular weight phosphotyrosine protein phosphatase family.</text>
</comment>
<dbReference type="EC" id="3.1.3.48" evidence="2"/>
<evidence type="ECO:0000256" key="3">
    <source>
        <dbReference type="ARBA" id="ARBA00022801"/>
    </source>
</evidence>
<proteinExistence type="inferred from homology"/>
<reference evidence="7" key="1">
    <citation type="journal article" date="2019" name="Int. J. Syst. Evol. Microbiol.">
        <title>The Global Catalogue of Microorganisms (GCM) 10K type strain sequencing project: providing services to taxonomists for standard genome sequencing and annotation.</title>
        <authorList>
            <consortium name="The Broad Institute Genomics Platform"/>
            <consortium name="The Broad Institute Genome Sequencing Center for Infectious Disease"/>
            <person name="Wu L."/>
            <person name="Ma J."/>
        </authorList>
    </citation>
    <scope>NUCLEOTIDE SEQUENCE [LARGE SCALE GENOMIC DNA]</scope>
    <source>
        <strain evidence="7">CGMCC 4.7396</strain>
    </source>
</reference>
<dbReference type="RefSeq" id="WP_387969830.1">
    <property type="nucleotide sequence ID" value="NZ_JBHRWO010000004.1"/>
</dbReference>
<evidence type="ECO:0000313" key="6">
    <source>
        <dbReference type="EMBL" id="MFC3491279.1"/>
    </source>
</evidence>
<dbReference type="PANTHER" id="PTHR11717:SF7">
    <property type="entry name" value="LOW MOLECULAR WEIGHT PHOSPHOTYROSINE PROTEIN PHOSPHATASE"/>
    <property type="match status" value="1"/>
</dbReference>
<keyword evidence="3" id="KW-0378">Hydrolase</keyword>
<dbReference type="InterPro" id="IPR017867">
    <property type="entry name" value="Tyr_phospatase_low_mol_wt"/>
</dbReference>
<dbReference type="PANTHER" id="PTHR11717">
    <property type="entry name" value="LOW MOLECULAR WEIGHT PROTEIN TYROSINE PHOSPHATASE"/>
    <property type="match status" value="1"/>
</dbReference>
<comment type="caution">
    <text evidence="6">The sequence shown here is derived from an EMBL/GenBank/DDBJ whole genome shotgun (WGS) entry which is preliminary data.</text>
</comment>
<protein>
    <recommendedName>
        <fullName evidence="2">protein-tyrosine-phosphatase</fullName>
        <ecNumber evidence="2">3.1.3.48</ecNumber>
    </recommendedName>
</protein>
<dbReference type="InterPro" id="IPR023485">
    <property type="entry name" value="Ptyr_pPase"/>
</dbReference>
<dbReference type="SMART" id="SM00226">
    <property type="entry name" value="LMWPc"/>
    <property type="match status" value="1"/>
</dbReference>
<dbReference type="InterPro" id="IPR036196">
    <property type="entry name" value="Ptyr_pPase_sf"/>
</dbReference>
<dbReference type="Pfam" id="PF01451">
    <property type="entry name" value="LMWPc"/>
    <property type="match status" value="1"/>
</dbReference>